<gene>
    <name evidence="1" type="ORF">OIU84_001026</name>
</gene>
<sequence>MGLFAIRFFFSDGFLTSMPAPRNPATLGVASICSGSGSSLRLQLMGPLVILVVLKEKRNLGLIKVVRVMRIT</sequence>
<keyword evidence="2" id="KW-1185">Reference proteome</keyword>
<evidence type="ECO:0000313" key="1">
    <source>
        <dbReference type="EMBL" id="KAJ6435918.1"/>
    </source>
</evidence>
<organism evidence="1 2">
    <name type="scientific">Salix udensis</name>
    <dbReference type="NCBI Taxonomy" id="889485"/>
    <lineage>
        <taxon>Eukaryota</taxon>
        <taxon>Viridiplantae</taxon>
        <taxon>Streptophyta</taxon>
        <taxon>Embryophyta</taxon>
        <taxon>Tracheophyta</taxon>
        <taxon>Spermatophyta</taxon>
        <taxon>Magnoliopsida</taxon>
        <taxon>eudicotyledons</taxon>
        <taxon>Gunneridae</taxon>
        <taxon>Pentapetalae</taxon>
        <taxon>rosids</taxon>
        <taxon>fabids</taxon>
        <taxon>Malpighiales</taxon>
        <taxon>Salicaceae</taxon>
        <taxon>Saliceae</taxon>
        <taxon>Salix</taxon>
    </lineage>
</organism>
<dbReference type="EMBL" id="JAPFFJ010000001">
    <property type="protein sequence ID" value="KAJ6435918.1"/>
    <property type="molecule type" value="Genomic_DNA"/>
</dbReference>
<dbReference type="Proteomes" id="UP001162972">
    <property type="component" value="Chromosome 18"/>
</dbReference>
<dbReference type="AlphaFoldDB" id="A0AAD6L678"/>
<accession>A0AAD6L678</accession>
<proteinExistence type="predicted"/>
<comment type="caution">
    <text evidence="1">The sequence shown here is derived from an EMBL/GenBank/DDBJ whole genome shotgun (WGS) entry which is preliminary data.</text>
</comment>
<evidence type="ECO:0000313" key="2">
    <source>
        <dbReference type="Proteomes" id="UP001162972"/>
    </source>
</evidence>
<name>A0AAD6L678_9ROSI</name>
<feature type="non-terminal residue" evidence="1">
    <location>
        <position position="72"/>
    </location>
</feature>
<reference evidence="1 2" key="1">
    <citation type="journal article" date="2023" name="Int. J. Mol. Sci.">
        <title>De Novo Assembly and Annotation of 11 Diverse Shrub Willow (Salix) Genomes Reveals Novel Gene Organization in Sex-Linked Regions.</title>
        <authorList>
            <person name="Hyden B."/>
            <person name="Feng K."/>
            <person name="Yates T.B."/>
            <person name="Jawdy S."/>
            <person name="Cereghino C."/>
            <person name="Smart L.B."/>
            <person name="Muchero W."/>
        </authorList>
    </citation>
    <scope>NUCLEOTIDE SEQUENCE [LARGE SCALE GENOMIC DNA]</scope>
    <source>
        <tissue evidence="1">Shoot tip</tissue>
    </source>
</reference>
<protein>
    <submittedName>
        <fullName evidence="1">Uncharacterized protein</fullName>
    </submittedName>
</protein>